<evidence type="ECO:0000256" key="3">
    <source>
        <dbReference type="ARBA" id="ARBA00022679"/>
    </source>
</evidence>
<evidence type="ECO:0000256" key="9">
    <source>
        <dbReference type="ARBA" id="ARBA00023180"/>
    </source>
</evidence>
<dbReference type="GO" id="GO:0005886">
    <property type="term" value="C:plasma membrane"/>
    <property type="evidence" value="ECO:0007669"/>
    <property type="project" value="TreeGrafter"/>
</dbReference>
<keyword evidence="14" id="KW-1185">Reference proteome</keyword>
<dbReference type="FunFam" id="1.10.510.10:FF:001019">
    <property type="entry name" value="G-type lectin S-receptor-like serine/threonine-protein kinase B120"/>
    <property type="match status" value="1"/>
</dbReference>
<evidence type="ECO:0000256" key="7">
    <source>
        <dbReference type="ARBA" id="ARBA00022840"/>
    </source>
</evidence>
<evidence type="ECO:0000256" key="11">
    <source>
        <dbReference type="ARBA" id="ARBA00048679"/>
    </source>
</evidence>
<keyword evidence="4" id="KW-0732">Signal</keyword>
<evidence type="ECO:0000259" key="12">
    <source>
        <dbReference type="PROSITE" id="PS50011"/>
    </source>
</evidence>
<dbReference type="GO" id="GO:0005524">
    <property type="term" value="F:ATP binding"/>
    <property type="evidence" value="ECO:0007669"/>
    <property type="project" value="UniProtKB-KW"/>
</dbReference>
<dbReference type="EC" id="2.7.11.1" evidence="1"/>
<dbReference type="Pfam" id="PF11883">
    <property type="entry name" value="DUF3403"/>
    <property type="match status" value="1"/>
</dbReference>
<dbReference type="Pfam" id="PF07714">
    <property type="entry name" value="PK_Tyr_Ser-Thr"/>
    <property type="match status" value="1"/>
</dbReference>
<evidence type="ECO:0000256" key="1">
    <source>
        <dbReference type="ARBA" id="ARBA00012513"/>
    </source>
</evidence>
<dbReference type="GO" id="GO:0004674">
    <property type="term" value="F:protein serine/threonine kinase activity"/>
    <property type="evidence" value="ECO:0007669"/>
    <property type="project" value="UniProtKB-KW"/>
</dbReference>
<dbReference type="PANTHER" id="PTHR27002:SF1082">
    <property type="entry name" value="OS06G0693000 PROTEIN"/>
    <property type="match status" value="1"/>
</dbReference>
<evidence type="ECO:0000313" key="14">
    <source>
        <dbReference type="Proteomes" id="UP000541444"/>
    </source>
</evidence>
<proteinExistence type="predicted"/>
<keyword evidence="9" id="KW-0325">Glycoprotein</keyword>
<evidence type="ECO:0000256" key="6">
    <source>
        <dbReference type="ARBA" id="ARBA00022777"/>
    </source>
</evidence>
<dbReference type="InterPro" id="IPR000719">
    <property type="entry name" value="Prot_kinase_dom"/>
</dbReference>
<dbReference type="AlphaFoldDB" id="A0A7J7N423"/>
<dbReference type="SMART" id="SM00220">
    <property type="entry name" value="S_TKc"/>
    <property type="match status" value="1"/>
</dbReference>
<dbReference type="InterPro" id="IPR001245">
    <property type="entry name" value="Ser-Thr/Tyr_kinase_cat_dom"/>
</dbReference>
<dbReference type="InterPro" id="IPR021820">
    <property type="entry name" value="S-locus_recpt_kinase_C"/>
</dbReference>
<reference evidence="13 14" key="1">
    <citation type="journal article" date="2020" name="IScience">
        <title>Genome Sequencing of the Endangered Kingdonia uniflora (Circaeasteraceae, Ranunculales) Reveals Potential Mechanisms of Evolutionary Specialization.</title>
        <authorList>
            <person name="Sun Y."/>
            <person name="Deng T."/>
            <person name="Zhang A."/>
            <person name="Moore M.J."/>
            <person name="Landis J.B."/>
            <person name="Lin N."/>
            <person name="Zhang H."/>
            <person name="Zhang X."/>
            <person name="Huang J."/>
            <person name="Zhang X."/>
            <person name="Sun H."/>
            <person name="Wang H."/>
        </authorList>
    </citation>
    <scope>NUCLEOTIDE SEQUENCE [LARGE SCALE GENOMIC DNA]</scope>
    <source>
        <strain evidence="13">TB1705</strain>
        <tissue evidence="13">Leaf</tissue>
    </source>
</reference>
<keyword evidence="5" id="KW-0547">Nucleotide-binding</keyword>
<dbReference type="OrthoDB" id="4062651at2759"/>
<comment type="catalytic activity">
    <reaction evidence="10">
        <text>L-threonyl-[protein] + ATP = O-phospho-L-threonyl-[protein] + ADP + H(+)</text>
        <dbReference type="Rhea" id="RHEA:46608"/>
        <dbReference type="Rhea" id="RHEA-COMP:11060"/>
        <dbReference type="Rhea" id="RHEA-COMP:11605"/>
        <dbReference type="ChEBI" id="CHEBI:15378"/>
        <dbReference type="ChEBI" id="CHEBI:30013"/>
        <dbReference type="ChEBI" id="CHEBI:30616"/>
        <dbReference type="ChEBI" id="CHEBI:61977"/>
        <dbReference type="ChEBI" id="CHEBI:456216"/>
        <dbReference type="EC" id="2.7.11.1"/>
    </reaction>
</comment>
<dbReference type="FunFam" id="3.30.200.20:FF:000195">
    <property type="entry name" value="G-type lectin S-receptor-like serine/threonine-protein kinase"/>
    <property type="match status" value="1"/>
</dbReference>
<feature type="domain" description="Protein kinase" evidence="12">
    <location>
        <begin position="36"/>
        <end position="301"/>
    </location>
</feature>
<dbReference type="PANTHER" id="PTHR27002">
    <property type="entry name" value="RECEPTOR-LIKE SERINE/THREONINE-PROTEIN KINASE SD1-8"/>
    <property type="match status" value="1"/>
</dbReference>
<comment type="catalytic activity">
    <reaction evidence="11">
        <text>L-seryl-[protein] + ATP = O-phospho-L-seryl-[protein] + ADP + H(+)</text>
        <dbReference type="Rhea" id="RHEA:17989"/>
        <dbReference type="Rhea" id="RHEA-COMP:9863"/>
        <dbReference type="Rhea" id="RHEA-COMP:11604"/>
        <dbReference type="ChEBI" id="CHEBI:15378"/>
        <dbReference type="ChEBI" id="CHEBI:29999"/>
        <dbReference type="ChEBI" id="CHEBI:30616"/>
        <dbReference type="ChEBI" id="CHEBI:83421"/>
        <dbReference type="ChEBI" id="CHEBI:456216"/>
        <dbReference type="EC" id="2.7.11.1"/>
    </reaction>
</comment>
<accession>A0A7J7N423</accession>
<dbReference type="Gene3D" id="3.30.200.20">
    <property type="entry name" value="Phosphorylase Kinase, domain 1"/>
    <property type="match status" value="1"/>
</dbReference>
<evidence type="ECO:0000256" key="4">
    <source>
        <dbReference type="ARBA" id="ARBA00022729"/>
    </source>
</evidence>
<keyword evidence="3" id="KW-0808">Transferase</keyword>
<dbReference type="EMBL" id="JACGCM010001069">
    <property type="protein sequence ID" value="KAF6161949.1"/>
    <property type="molecule type" value="Genomic_DNA"/>
</dbReference>
<dbReference type="Gene3D" id="1.10.510.10">
    <property type="entry name" value="Transferase(Phosphotransferase) domain 1"/>
    <property type="match status" value="2"/>
</dbReference>
<dbReference type="Proteomes" id="UP000541444">
    <property type="component" value="Unassembled WGS sequence"/>
</dbReference>
<keyword evidence="7" id="KW-0067">ATP-binding</keyword>
<organism evidence="13 14">
    <name type="scientific">Kingdonia uniflora</name>
    <dbReference type="NCBI Taxonomy" id="39325"/>
    <lineage>
        <taxon>Eukaryota</taxon>
        <taxon>Viridiplantae</taxon>
        <taxon>Streptophyta</taxon>
        <taxon>Embryophyta</taxon>
        <taxon>Tracheophyta</taxon>
        <taxon>Spermatophyta</taxon>
        <taxon>Magnoliopsida</taxon>
        <taxon>Ranunculales</taxon>
        <taxon>Circaeasteraceae</taxon>
        <taxon>Kingdonia</taxon>
    </lineage>
</organism>
<dbReference type="SUPFAM" id="SSF56112">
    <property type="entry name" value="Protein kinase-like (PK-like)"/>
    <property type="match status" value="1"/>
</dbReference>
<keyword evidence="8" id="KW-1015">Disulfide bond</keyword>
<keyword evidence="6" id="KW-0418">Kinase</keyword>
<dbReference type="InterPro" id="IPR008271">
    <property type="entry name" value="Ser/Thr_kinase_AS"/>
</dbReference>
<evidence type="ECO:0000256" key="5">
    <source>
        <dbReference type="ARBA" id="ARBA00022741"/>
    </source>
</evidence>
<protein>
    <recommendedName>
        <fullName evidence="1">non-specific serine/threonine protein kinase</fullName>
        <ecNumber evidence="1">2.7.11.1</ecNumber>
    </recommendedName>
</protein>
<evidence type="ECO:0000256" key="2">
    <source>
        <dbReference type="ARBA" id="ARBA00022527"/>
    </source>
</evidence>
<dbReference type="PROSITE" id="PS50011">
    <property type="entry name" value="PROTEIN_KINASE_DOM"/>
    <property type="match status" value="1"/>
</dbReference>
<keyword evidence="2" id="KW-0723">Serine/threonine-protein kinase</keyword>
<evidence type="ECO:0000256" key="10">
    <source>
        <dbReference type="ARBA" id="ARBA00047899"/>
    </source>
</evidence>
<dbReference type="PROSITE" id="PS00108">
    <property type="entry name" value="PROTEIN_KINASE_ST"/>
    <property type="match status" value="1"/>
</dbReference>
<dbReference type="InterPro" id="IPR011009">
    <property type="entry name" value="Kinase-like_dom_sf"/>
</dbReference>
<comment type="caution">
    <text evidence="13">The sequence shown here is derived from an EMBL/GenBank/DDBJ whole genome shotgun (WGS) entry which is preliminary data.</text>
</comment>
<name>A0A7J7N423_9MAGN</name>
<gene>
    <name evidence="13" type="ORF">GIB67_014151</name>
</gene>
<evidence type="ECO:0000256" key="8">
    <source>
        <dbReference type="ARBA" id="ARBA00023157"/>
    </source>
</evidence>
<evidence type="ECO:0000313" key="13">
    <source>
        <dbReference type="EMBL" id="KAF6161949.1"/>
    </source>
</evidence>
<sequence length="333" mass="37467">MGNKNPTDFSEANMLGDNSELPFFSVEKLASATNNFSVDNKLGEGGFGSEYKGTFSDGQEIAVKRLSKSSGQGSVEFKNEIVVISKLQHRNLVRLVGCCIEGEEKMLIYEYMPNKSLDALLFDAAKRALLDWRIRFQIIEGICRGTPYLHRDSRLKVIHRDLKASNILLDEELNPKISDFGMARIFGGNELQANTVRVVGTYLGVLLLEVVSGKGNSSFYQYEHSLSLLRYSWNLWNEDNVRALIEPGLSEPRFEEEILRYIHVGLLCVQEFAKDRPTVSTVLSMLTSEIAHLPTPKQPAFVERQISSNAESSLRGHDECSINYNTFTDIQGR</sequence>